<evidence type="ECO:0000313" key="4">
    <source>
        <dbReference type="Proteomes" id="UP000634136"/>
    </source>
</evidence>
<feature type="compositionally biased region" description="Low complexity" evidence="1">
    <location>
        <begin position="110"/>
        <end position="121"/>
    </location>
</feature>
<proteinExistence type="predicted"/>
<protein>
    <submittedName>
        <fullName evidence="3">Uncharacterized protein</fullName>
    </submittedName>
</protein>
<keyword evidence="2" id="KW-0472">Membrane</keyword>
<accession>A0A834W417</accession>
<keyword evidence="2" id="KW-1133">Transmembrane helix</keyword>
<gene>
    <name evidence="3" type="ORF">G2W53_039914</name>
</gene>
<evidence type="ECO:0000256" key="1">
    <source>
        <dbReference type="SAM" id="MobiDB-lite"/>
    </source>
</evidence>
<comment type="caution">
    <text evidence="3">The sequence shown here is derived from an EMBL/GenBank/DDBJ whole genome shotgun (WGS) entry which is preliminary data.</text>
</comment>
<dbReference type="AlphaFoldDB" id="A0A834W417"/>
<dbReference type="EMBL" id="JAAIUW010000012">
    <property type="protein sequence ID" value="KAF7807753.1"/>
    <property type="molecule type" value="Genomic_DNA"/>
</dbReference>
<feature type="compositionally biased region" description="Polar residues" evidence="1">
    <location>
        <begin position="52"/>
        <end position="80"/>
    </location>
</feature>
<feature type="transmembrane region" description="Helical" evidence="2">
    <location>
        <begin position="12"/>
        <end position="34"/>
    </location>
</feature>
<feature type="compositionally biased region" description="Polar residues" evidence="1">
    <location>
        <begin position="133"/>
        <end position="153"/>
    </location>
</feature>
<dbReference type="Proteomes" id="UP000634136">
    <property type="component" value="Unassembled WGS sequence"/>
</dbReference>
<evidence type="ECO:0000256" key="2">
    <source>
        <dbReference type="SAM" id="Phobius"/>
    </source>
</evidence>
<evidence type="ECO:0000313" key="3">
    <source>
        <dbReference type="EMBL" id="KAF7807753.1"/>
    </source>
</evidence>
<feature type="region of interest" description="Disordered" evidence="1">
    <location>
        <begin position="46"/>
        <end position="203"/>
    </location>
</feature>
<keyword evidence="2" id="KW-0812">Transmembrane</keyword>
<keyword evidence="4" id="KW-1185">Reference proteome</keyword>
<name>A0A834W417_9FABA</name>
<feature type="compositionally biased region" description="Polar residues" evidence="1">
    <location>
        <begin position="91"/>
        <end position="109"/>
    </location>
</feature>
<organism evidence="3 4">
    <name type="scientific">Senna tora</name>
    <dbReference type="NCBI Taxonomy" id="362788"/>
    <lineage>
        <taxon>Eukaryota</taxon>
        <taxon>Viridiplantae</taxon>
        <taxon>Streptophyta</taxon>
        <taxon>Embryophyta</taxon>
        <taxon>Tracheophyta</taxon>
        <taxon>Spermatophyta</taxon>
        <taxon>Magnoliopsida</taxon>
        <taxon>eudicotyledons</taxon>
        <taxon>Gunneridae</taxon>
        <taxon>Pentapetalae</taxon>
        <taxon>rosids</taxon>
        <taxon>fabids</taxon>
        <taxon>Fabales</taxon>
        <taxon>Fabaceae</taxon>
        <taxon>Caesalpinioideae</taxon>
        <taxon>Cassia clade</taxon>
        <taxon>Senna</taxon>
    </lineage>
</organism>
<sequence length="203" mass="21794">MRQQLGNCEHCWGNILLSGIAIVGSLGSDLFLSFNSFAYKDSKPATHFEPTSAPTQSSPCEHSSRKYTLSQQTQALSANAQPHPGAKTPRGGSTPSAVGQANEVNRTVESGSGKSPSPVGGSRIGRFKAYIRASTTLETQSTPAKQKTRYSTPSPIPHLTRRDESLSEEQYEQKNPATCVVSTPIPRELQEPWAPSQNAKAAP</sequence>
<reference evidence="3" key="1">
    <citation type="submission" date="2020-09" db="EMBL/GenBank/DDBJ databases">
        <title>Genome-Enabled Discovery of Anthraquinone Biosynthesis in Senna tora.</title>
        <authorList>
            <person name="Kang S.-H."/>
            <person name="Pandey R.P."/>
            <person name="Lee C.-M."/>
            <person name="Sim J.-S."/>
            <person name="Jeong J.-T."/>
            <person name="Choi B.-S."/>
            <person name="Jung M."/>
            <person name="Ginzburg D."/>
            <person name="Zhao K."/>
            <person name="Won S.Y."/>
            <person name="Oh T.-J."/>
            <person name="Yu Y."/>
            <person name="Kim N.-H."/>
            <person name="Lee O.R."/>
            <person name="Lee T.-H."/>
            <person name="Bashyal P."/>
            <person name="Kim T.-S."/>
            <person name="Lee W.-H."/>
            <person name="Kawkins C."/>
            <person name="Kim C.-K."/>
            <person name="Kim J.S."/>
            <person name="Ahn B.O."/>
            <person name="Rhee S.Y."/>
            <person name="Sohng J.K."/>
        </authorList>
    </citation>
    <scope>NUCLEOTIDE SEQUENCE</scope>
    <source>
        <tissue evidence="3">Leaf</tissue>
    </source>
</reference>